<dbReference type="AlphaFoldDB" id="A0A139HBF4"/>
<sequence>MGRFVDVVKSLLLMPLFDPILIEHVGACVETALVKTCIEIPLRTGCRCEQEQHRYGQIRSGDYAAMSTLALALEVEDVRKRIHYEPIASIVYESTVILDNCIR</sequence>
<gene>
    <name evidence="1" type="ORF">AC578_5907</name>
</gene>
<evidence type="ECO:0000313" key="1">
    <source>
        <dbReference type="EMBL" id="KXS99779.1"/>
    </source>
</evidence>
<comment type="caution">
    <text evidence="1">The sequence shown here is derived from an EMBL/GenBank/DDBJ whole genome shotgun (WGS) entry which is preliminary data.</text>
</comment>
<proteinExistence type="predicted"/>
<name>A0A139HBF4_9PEZI</name>
<protein>
    <submittedName>
        <fullName evidence="1">Uncharacterized protein</fullName>
    </submittedName>
</protein>
<evidence type="ECO:0000313" key="2">
    <source>
        <dbReference type="Proteomes" id="UP000070133"/>
    </source>
</evidence>
<dbReference type="EMBL" id="LFZN01000086">
    <property type="protein sequence ID" value="KXS99779.1"/>
    <property type="molecule type" value="Genomic_DNA"/>
</dbReference>
<accession>A0A139HBF4</accession>
<organism evidence="1 2">
    <name type="scientific">Pseudocercospora eumusae</name>
    <dbReference type="NCBI Taxonomy" id="321146"/>
    <lineage>
        <taxon>Eukaryota</taxon>
        <taxon>Fungi</taxon>
        <taxon>Dikarya</taxon>
        <taxon>Ascomycota</taxon>
        <taxon>Pezizomycotina</taxon>
        <taxon>Dothideomycetes</taxon>
        <taxon>Dothideomycetidae</taxon>
        <taxon>Mycosphaerellales</taxon>
        <taxon>Mycosphaerellaceae</taxon>
        <taxon>Pseudocercospora</taxon>
    </lineage>
</organism>
<reference evidence="1 2" key="1">
    <citation type="submission" date="2015-07" db="EMBL/GenBank/DDBJ databases">
        <title>Comparative genomics of the Sigatoka disease complex on banana suggests a link between parallel evolutionary changes in Pseudocercospora fijiensis and Pseudocercospora eumusae and increased virulence on the banana host.</title>
        <authorList>
            <person name="Chang T.-C."/>
            <person name="Salvucci A."/>
            <person name="Crous P.W."/>
            <person name="Stergiopoulos I."/>
        </authorList>
    </citation>
    <scope>NUCLEOTIDE SEQUENCE [LARGE SCALE GENOMIC DNA]</scope>
    <source>
        <strain evidence="1 2">CBS 114824</strain>
    </source>
</reference>
<dbReference type="Proteomes" id="UP000070133">
    <property type="component" value="Unassembled WGS sequence"/>
</dbReference>
<keyword evidence="2" id="KW-1185">Reference proteome</keyword>